<keyword evidence="8" id="KW-1278">Translocase</keyword>
<dbReference type="SUPFAM" id="SSF140490">
    <property type="entry name" value="Nqo1C-terminal domain-like"/>
    <property type="match status" value="1"/>
</dbReference>
<comment type="caution">
    <text evidence="14">The sequence shown here is derived from an EMBL/GenBank/DDBJ whole genome shotgun (WGS) entry which is preliminary data.</text>
</comment>
<dbReference type="EC" id="7.1.1.-" evidence="12"/>
<sequence length="437" mass="47852">MGLSDYIIMRELNFPDINRFERYCQVGGWEAYRTAVKEQTPATIVQMVKEAGLRGRGGAGFPTGIKWSFLPKDVFPRYLLCNCDESEPGTFNNHQIIDRNPHQLIEGVALSAYAIECHTAYIYMRGEFAAAALTLEQAIDEAYRAGLLGKNILGTGYDLDIYVHRGAGAYICGEETALMESLEGKIGQPRLKPPFPAVAGLYGKPTIINNVETLANVPRIVEKGVAWYRSHGTEKSPGTKCFSLSGHVNRPGNYELPFGVPLRDLIESPEYGGGMKGGRPVKIIIPGGASAPWLTAKHLDVPLDYEGVAAAGSMLGSGAVIVLNDTVKAPHVAYKMDEFFKHESCGKCTPCREGTHWLVKVLHRLAEEGHAEPDDIPTLHGIYRQMAGNCFCLLGESAVMPIKSALELFPEEFEAIIKASNERHQRNGAHAIPLRVS</sequence>
<keyword evidence="5 12" id="KW-0285">Flavoprotein</keyword>
<keyword evidence="7 12" id="KW-0479">Metal-binding</keyword>
<comment type="cofactor">
    <cofactor evidence="2 12">
        <name>[4Fe-4S] cluster</name>
        <dbReference type="ChEBI" id="CHEBI:49883"/>
    </cofactor>
</comment>
<dbReference type="Gene3D" id="3.10.20.600">
    <property type="match status" value="1"/>
</dbReference>
<dbReference type="Pfam" id="PF01512">
    <property type="entry name" value="Complex1_51K"/>
    <property type="match status" value="1"/>
</dbReference>
<evidence type="ECO:0000256" key="4">
    <source>
        <dbReference type="ARBA" id="ARBA00022485"/>
    </source>
</evidence>
<dbReference type="InterPro" id="IPR037207">
    <property type="entry name" value="Nuop51_4Fe4S-bd_sf"/>
</dbReference>
<keyword evidence="4 12" id="KW-0004">4Fe-4S</keyword>
<protein>
    <recommendedName>
        <fullName evidence="12">NADH-quinone oxidoreductase subunit F</fullName>
        <ecNumber evidence="12">7.1.1.-</ecNumber>
    </recommendedName>
</protein>
<dbReference type="PROSITE" id="PS00644">
    <property type="entry name" value="COMPLEX1_51K_1"/>
    <property type="match status" value="1"/>
</dbReference>
<dbReference type="Pfam" id="PF10531">
    <property type="entry name" value="SLBB"/>
    <property type="match status" value="1"/>
</dbReference>
<dbReference type="InterPro" id="IPR019575">
    <property type="entry name" value="Nuop51_4Fe4S-bd"/>
</dbReference>
<dbReference type="GO" id="GO:0016491">
    <property type="term" value="F:oxidoreductase activity"/>
    <property type="evidence" value="ECO:0007669"/>
    <property type="project" value="UniProtKB-KW"/>
</dbReference>
<keyword evidence="14" id="KW-0560">Oxidoreductase</keyword>
<accession>A0ABS4DCV4</accession>
<keyword evidence="9 12" id="KW-0408">Iron</keyword>
<dbReference type="PANTHER" id="PTHR43578">
    <property type="entry name" value="NADH-QUINONE OXIDOREDUCTASE SUBUNIT F"/>
    <property type="match status" value="1"/>
</dbReference>
<evidence type="ECO:0000259" key="13">
    <source>
        <dbReference type="SMART" id="SM00928"/>
    </source>
</evidence>
<evidence type="ECO:0000256" key="1">
    <source>
        <dbReference type="ARBA" id="ARBA00001917"/>
    </source>
</evidence>
<dbReference type="PANTHER" id="PTHR43578:SF3">
    <property type="entry name" value="NADH-QUINONE OXIDOREDUCTASE SUBUNIT F"/>
    <property type="match status" value="1"/>
</dbReference>
<keyword evidence="6 12" id="KW-0288">FMN</keyword>
<dbReference type="EMBL" id="SIJK02000031">
    <property type="protein sequence ID" value="MBP1467281.1"/>
    <property type="molecule type" value="Genomic_DNA"/>
</dbReference>
<comment type="catalytic activity">
    <reaction evidence="12">
        <text>a quinone + NADH + 5 H(+)(in) = a quinol + NAD(+) + 4 H(+)(out)</text>
        <dbReference type="Rhea" id="RHEA:57888"/>
        <dbReference type="ChEBI" id="CHEBI:15378"/>
        <dbReference type="ChEBI" id="CHEBI:24646"/>
        <dbReference type="ChEBI" id="CHEBI:57540"/>
        <dbReference type="ChEBI" id="CHEBI:57945"/>
        <dbReference type="ChEBI" id="CHEBI:132124"/>
    </reaction>
</comment>
<keyword evidence="11 12" id="KW-0520">NAD</keyword>
<dbReference type="SUPFAM" id="SSF142019">
    <property type="entry name" value="Nqo1 FMN-binding domain-like"/>
    <property type="match status" value="1"/>
</dbReference>
<reference evidence="14 15" key="1">
    <citation type="submission" date="2021-03" db="EMBL/GenBank/DDBJ databases">
        <authorList>
            <person name="Grouzdev D.S."/>
        </authorList>
    </citation>
    <scope>NUCLEOTIDE SEQUENCE [LARGE SCALE GENOMIC DNA]</scope>
    <source>
        <strain evidence="14 15">M50-1</strain>
    </source>
</reference>
<evidence type="ECO:0000256" key="10">
    <source>
        <dbReference type="ARBA" id="ARBA00023014"/>
    </source>
</evidence>
<dbReference type="Proteomes" id="UP001193081">
    <property type="component" value="Unassembled WGS sequence"/>
</dbReference>
<dbReference type="SUPFAM" id="SSF142984">
    <property type="entry name" value="Nqo1 middle domain-like"/>
    <property type="match status" value="1"/>
</dbReference>
<evidence type="ECO:0000313" key="15">
    <source>
        <dbReference type="Proteomes" id="UP001193081"/>
    </source>
</evidence>
<evidence type="ECO:0000256" key="8">
    <source>
        <dbReference type="ARBA" id="ARBA00022967"/>
    </source>
</evidence>
<dbReference type="InterPro" id="IPR011538">
    <property type="entry name" value="Nuo51_FMN-bd"/>
</dbReference>
<keyword evidence="12" id="KW-0874">Quinone</keyword>
<keyword evidence="15" id="KW-1185">Reference proteome</keyword>
<keyword evidence="10 12" id="KW-0411">Iron-sulfur</keyword>
<dbReference type="InterPro" id="IPR001949">
    <property type="entry name" value="NADH-UbQ_OxRdtase_51kDa_CS"/>
</dbReference>
<comment type="function">
    <text evidence="12">NDH-1 shuttles electrons from NADH, via FMN and iron-sulfur (Fe-S) centers, to quinones in the respiratory chain.</text>
</comment>
<evidence type="ECO:0000313" key="14">
    <source>
        <dbReference type="EMBL" id="MBP1467281.1"/>
    </source>
</evidence>
<organism evidence="14 15">
    <name type="scientific">Candidatus Chloroploca mongolica</name>
    <dbReference type="NCBI Taxonomy" id="2528176"/>
    <lineage>
        <taxon>Bacteria</taxon>
        <taxon>Bacillati</taxon>
        <taxon>Chloroflexota</taxon>
        <taxon>Chloroflexia</taxon>
        <taxon>Chloroflexales</taxon>
        <taxon>Chloroflexineae</taxon>
        <taxon>Oscillochloridaceae</taxon>
        <taxon>Candidatus Chloroploca</taxon>
    </lineage>
</organism>
<feature type="domain" description="NADH-ubiquinone oxidoreductase 51kDa subunit iron-sulphur binding" evidence="13">
    <location>
        <begin position="330"/>
        <end position="376"/>
    </location>
</feature>
<comment type="similarity">
    <text evidence="3 12">Belongs to the complex I 51 kDa subunit family.</text>
</comment>
<gene>
    <name evidence="14" type="primary">nuoF</name>
    <name evidence="14" type="ORF">EYB53_016330</name>
</gene>
<dbReference type="InterPro" id="IPR011537">
    <property type="entry name" value="NADH-UbQ_OxRdtase_suF"/>
</dbReference>
<evidence type="ECO:0000256" key="5">
    <source>
        <dbReference type="ARBA" id="ARBA00022630"/>
    </source>
</evidence>
<dbReference type="NCBIfam" id="NF010120">
    <property type="entry name" value="PRK13596.1"/>
    <property type="match status" value="1"/>
</dbReference>
<proteinExistence type="inferred from homology"/>
<dbReference type="InterPro" id="IPR037225">
    <property type="entry name" value="Nuo51_FMN-bd_sf"/>
</dbReference>
<evidence type="ECO:0000256" key="7">
    <source>
        <dbReference type="ARBA" id="ARBA00022723"/>
    </source>
</evidence>
<dbReference type="NCBIfam" id="TIGR01959">
    <property type="entry name" value="nuoF_fam"/>
    <property type="match status" value="1"/>
</dbReference>
<dbReference type="RefSeq" id="WP_135479487.1">
    <property type="nucleotide sequence ID" value="NZ_SIJK02000031.1"/>
</dbReference>
<dbReference type="Gene3D" id="6.10.250.1450">
    <property type="match status" value="1"/>
</dbReference>
<dbReference type="SMART" id="SM00928">
    <property type="entry name" value="NADH_4Fe-4S"/>
    <property type="match status" value="1"/>
</dbReference>
<name>A0ABS4DCV4_9CHLR</name>
<evidence type="ECO:0000256" key="3">
    <source>
        <dbReference type="ARBA" id="ARBA00007523"/>
    </source>
</evidence>
<evidence type="ECO:0000256" key="11">
    <source>
        <dbReference type="ARBA" id="ARBA00023027"/>
    </source>
</evidence>
<dbReference type="Pfam" id="PF10589">
    <property type="entry name" value="NADH_4Fe-4S"/>
    <property type="match status" value="1"/>
</dbReference>
<dbReference type="InterPro" id="IPR019554">
    <property type="entry name" value="Soluble_ligand-bd"/>
</dbReference>
<evidence type="ECO:0000256" key="2">
    <source>
        <dbReference type="ARBA" id="ARBA00001966"/>
    </source>
</evidence>
<evidence type="ECO:0000256" key="12">
    <source>
        <dbReference type="RuleBase" id="RU364066"/>
    </source>
</evidence>
<evidence type="ECO:0000256" key="6">
    <source>
        <dbReference type="ARBA" id="ARBA00022643"/>
    </source>
</evidence>
<evidence type="ECO:0000256" key="9">
    <source>
        <dbReference type="ARBA" id="ARBA00023004"/>
    </source>
</evidence>
<dbReference type="Gene3D" id="1.20.1440.230">
    <property type="entry name" value="NADH-ubiquinone oxidoreductase 51kDa subunit, iron-sulphur binding domain"/>
    <property type="match status" value="1"/>
</dbReference>
<dbReference type="Gene3D" id="3.40.50.11540">
    <property type="entry name" value="NADH-ubiquinone oxidoreductase 51kDa subunit"/>
    <property type="match status" value="1"/>
</dbReference>
<dbReference type="PROSITE" id="PS00645">
    <property type="entry name" value="COMPLEX1_51K_2"/>
    <property type="match status" value="1"/>
</dbReference>
<comment type="cofactor">
    <cofactor evidence="1 12">
        <name>FMN</name>
        <dbReference type="ChEBI" id="CHEBI:58210"/>
    </cofactor>
</comment>